<dbReference type="EMBL" id="QKSB01000001">
    <property type="protein sequence ID" value="PZE18273.1"/>
    <property type="molecule type" value="Genomic_DNA"/>
</dbReference>
<dbReference type="Pfam" id="PF00849">
    <property type="entry name" value="PseudoU_synth_2"/>
    <property type="match status" value="1"/>
</dbReference>
<evidence type="ECO:0000256" key="3">
    <source>
        <dbReference type="PROSITE-ProRule" id="PRU00182"/>
    </source>
</evidence>
<dbReference type="GO" id="GO:0006396">
    <property type="term" value="P:RNA processing"/>
    <property type="evidence" value="ECO:0007669"/>
    <property type="project" value="UniProtKB-ARBA"/>
</dbReference>
<dbReference type="SUPFAM" id="SSF55174">
    <property type="entry name" value="Alpha-L RNA-binding motif"/>
    <property type="match status" value="1"/>
</dbReference>
<dbReference type="GO" id="GO:0140098">
    <property type="term" value="F:catalytic activity, acting on RNA"/>
    <property type="evidence" value="ECO:0007669"/>
    <property type="project" value="UniProtKB-ARBA"/>
</dbReference>
<keyword evidence="3" id="KW-0694">RNA-binding</keyword>
<evidence type="ECO:0000256" key="2">
    <source>
        <dbReference type="ARBA" id="ARBA00023235"/>
    </source>
</evidence>
<dbReference type="RefSeq" id="WP_111061174.1">
    <property type="nucleotide sequence ID" value="NZ_JBHUCU010000007.1"/>
</dbReference>
<organism evidence="5 6">
    <name type="scientific">Putridiphycobacter roseus</name>
    <dbReference type="NCBI Taxonomy" id="2219161"/>
    <lineage>
        <taxon>Bacteria</taxon>
        <taxon>Pseudomonadati</taxon>
        <taxon>Bacteroidota</taxon>
        <taxon>Flavobacteriia</taxon>
        <taxon>Flavobacteriales</taxon>
        <taxon>Crocinitomicaceae</taxon>
        <taxon>Putridiphycobacter</taxon>
    </lineage>
</organism>
<evidence type="ECO:0000256" key="1">
    <source>
        <dbReference type="ARBA" id="ARBA00010876"/>
    </source>
</evidence>
<dbReference type="InterPro" id="IPR006145">
    <property type="entry name" value="PsdUridine_synth_RsuA/RluA"/>
</dbReference>
<name>A0A2W1NGP1_9FLAO</name>
<dbReference type="GO" id="GO:0001522">
    <property type="term" value="P:pseudouridine synthesis"/>
    <property type="evidence" value="ECO:0007669"/>
    <property type="project" value="InterPro"/>
</dbReference>
<keyword evidence="2" id="KW-0413">Isomerase</keyword>
<accession>A0A2W1NGP1</accession>
<dbReference type="SUPFAM" id="SSF55120">
    <property type="entry name" value="Pseudouridine synthase"/>
    <property type="match status" value="1"/>
</dbReference>
<protein>
    <submittedName>
        <fullName evidence="5">RluA family pseudouridine synthase</fullName>
    </submittedName>
</protein>
<dbReference type="OrthoDB" id="9807829at2"/>
<dbReference type="Gene3D" id="3.10.290.10">
    <property type="entry name" value="RNA-binding S4 domain"/>
    <property type="match status" value="1"/>
</dbReference>
<dbReference type="Proteomes" id="UP000249248">
    <property type="component" value="Unassembled WGS sequence"/>
</dbReference>
<dbReference type="PROSITE" id="PS50889">
    <property type="entry name" value="S4"/>
    <property type="match status" value="1"/>
</dbReference>
<dbReference type="InterPro" id="IPR050188">
    <property type="entry name" value="RluA_PseudoU_synthase"/>
</dbReference>
<keyword evidence="6" id="KW-1185">Reference proteome</keyword>
<evidence type="ECO:0000313" key="5">
    <source>
        <dbReference type="EMBL" id="PZE18273.1"/>
    </source>
</evidence>
<dbReference type="GO" id="GO:0003723">
    <property type="term" value="F:RNA binding"/>
    <property type="evidence" value="ECO:0007669"/>
    <property type="project" value="UniProtKB-KW"/>
</dbReference>
<proteinExistence type="inferred from homology"/>
<dbReference type="InterPro" id="IPR036986">
    <property type="entry name" value="S4_RNA-bd_sf"/>
</dbReference>
<dbReference type="Gene3D" id="3.30.2350.10">
    <property type="entry name" value="Pseudouridine synthase"/>
    <property type="match status" value="1"/>
</dbReference>
<reference evidence="5 6" key="1">
    <citation type="submission" date="2018-06" db="EMBL/GenBank/DDBJ databases">
        <title>The draft genome sequence of Crocinitomix sp. SM1701.</title>
        <authorList>
            <person name="Zhang X."/>
        </authorList>
    </citation>
    <scope>NUCLEOTIDE SEQUENCE [LARGE SCALE GENOMIC DNA]</scope>
    <source>
        <strain evidence="5 6">SM1701</strain>
    </source>
</reference>
<sequence>MQIIEQIKITTLQEAIRLNTYCEKYVSFFQSRKSVKKGIKNGAVLLNGQKVPGGTWLKIGDEIMILDLIQSPPKTYHLDIPVIYEDNHLAIVNKPAGLTVSGNQFKTLANTLRYNLIPTVEKHALSWPLPTHRIDNQTSGLVIIAKTKPARIKIGQLFEEKKIEKTYHALAMGRLETKEGWFDSAIENKNAATAFQVISEVKSLKNEYLTLVKLKPITGRTHQIRIHLSRNNTPILGDKLYSEETIQQKGLFLCANKVIFNHPITNELLNIEVPLPLKFNTRMKNEQRRWQNYHA</sequence>
<dbReference type="AlphaFoldDB" id="A0A2W1NGP1"/>
<evidence type="ECO:0000313" key="6">
    <source>
        <dbReference type="Proteomes" id="UP000249248"/>
    </source>
</evidence>
<feature type="domain" description="Pseudouridine synthase RsuA/RluA-like" evidence="4">
    <location>
        <begin position="88"/>
        <end position="229"/>
    </location>
</feature>
<gene>
    <name evidence="5" type="ORF">DNU06_00105</name>
</gene>
<dbReference type="GO" id="GO:0009982">
    <property type="term" value="F:pseudouridine synthase activity"/>
    <property type="evidence" value="ECO:0007669"/>
    <property type="project" value="InterPro"/>
</dbReference>
<comment type="similarity">
    <text evidence="1">Belongs to the pseudouridine synthase RluA family.</text>
</comment>
<dbReference type="InterPro" id="IPR020103">
    <property type="entry name" value="PsdUridine_synth_cat_dom_sf"/>
</dbReference>
<comment type="caution">
    <text evidence="5">The sequence shown here is derived from an EMBL/GenBank/DDBJ whole genome shotgun (WGS) entry which is preliminary data.</text>
</comment>
<dbReference type="PANTHER" id="PTHR21600">
    <property type="entry name" value="MITOCHONDRIAL RNA PSEUDOURIDINE SYNTHASE"/>
    <property type="match status" value="1"/>
</dbReference>
<dbReference type="CDD" id="cd02869">
    <property type="entry name" value="PseudoU_synth_RluA_like"/>
    <property type="match status" value="1"/>
</dbReference>
<evidence type="ECO:0000259" key="4">
    <source>
        <dbReference type="Pfam" id="PF00849"/>
    </source>
</evidence>
<dbReference type="CDD" id="cd00165">
    <property type="entry name" value="S4"/>
    <property type="match status" value="1"/>
</dbReference>